<gene>
    <name evidence="2" type="primary">ORF46127</name>
</gene>
<proteinExistence type="predicted"/>
<feature type="compositionally biased region" description="Basic and acidic residues" evidence="1">
    <location>
        <begin position="1"/>
        <end position="24"/>
    </location>
</feature>
<feature type="region of interest" description="Disordered" evidence="1">
    <location>
        <begin position="101"/>
        <end position="128"/>
    </location>
</feature>
<dbReference type="EMBL" id="HACG01015916">
    <property type="protein sequence ID" value="CEK62781.1"/>
    <property type="molecule type" value="Transcribed_RNA"/>
</dbReference>
<reference evidence="2" key="1">
    <citation type="submission" date="2014-12" db="EMBL/GenBank/DDBJ databases">
        <title>Insight into the proteome of Arion vulgaris.</title>
        <authorList>
            <person name="Aradska J."/>
            <person name="Bulat T."/>
            <person name="Smidak R."/>
            <person name="Sarate P."/>
            <person name="Gangsoo J."/>
            <person name="Sialana F."/>
            <person name="Bilban M."/>
            <person name="Lubec G."/>
        </authorList>
    </citation>
    <scope>NUCLEOTIDE SEQUENCE</scope>
    <source>
        <tissue evidence="2">Skin</tissue>
    </source>
</reference>
<organism evidence="2">
    <name type="scientific">Arion vulgaris</name>
    <dbReference type="NCBI Taxonomy" id="1028688"/>
    <lineage>
        <taxon>Eukaryota</taxon>
        <taxon>Metazoa</taxon>
        <taxon>Spiralia</taxon>
        <taxon>Lophotrochozoa</taxon>
        <taxon>Mollusca</taxon>
        <taxon>Gastropoda</taxon>
        <taxon>Heterobranchia</taxon>
        <taxon>Euthyneura</taxon>
        <taxon>Panpulmonata</taxon>
        <taxon>Eupulmonata</taxon>
        <taxon>Stylommatophora</taxon>
        <taxon>Helicina</taxon>
        <taxon>Arionoidea</taxon>
        <taxon>Arionidae</taxon>
        <taxon>Arion</taxon>
    </lineage>
</organism>
<feature type="compositionally biased region" description="Basic residues" evidence="1">
    <location>
        <begin position="25"/>
        <end position="39"/>
    </location>
</feature>
<dbReference type="AlphaFoldDB" id="A0A0B6Z4E7"/>
<feature type="non-terminal residue" evidence="2">
    <location>
        <position position="128"/>
    </location>
</feature>
<evidence type="ECO:0000313" key="2">
    <source>
        <dbReference type="EMBL" id="CEK62781.1"/>
    </source>
</evidence>
<name>A0A0B6Z4E7_9EUPU</name>
<feature type="compositionally biased region" description="Basic residues" evidence="1">
    <location>
        <begin position="54"/>
        <end position="64"/>
    </location>
</feature>
<sequence>QRQYKEKQKELAKLQSKKSEECKPSKRGPGRPPKKKMQNKKSEDESSSSPSKIKDHHQPHKKRRPAEELVDRVFRKLPPVIKPSKVSRSIHYVKSKTGPFFRRKSASSSVKRNKDMFGFDESNWPSFS</sequence>
<feature type="non-terminal residue" evidence="2">
    <location>
        <position position="1"/>
    </location>
</feature>
<evidence type="ECO:0000256" key="1">
    <source>
        <dbReference type="SAM" id="MobiDB-lite"/>
    </source>
</evidence>
<protein>
    <submittedName>
        <fullName evidence="2">Uncharacterized protein</fullName>
    </submittedName>
</protein>
<accession>A0A0B6Z4E7</accession>
<feature type="region of interest" description="Disordered" evidence="1">
    <location>
        <begin position="1"/>
        <end position="70"/>
    </location>
</feature>